<organism evidence="8 9">
    <name type="scientific">Alloalcanivorax xenomutans</name>
    <dbReference type="NCBI Taxonomy" id="1094342"/>
    <lineage>
        <taxon>Bacteria</taxon>
        <taxon>Pseudomonadati</taxon>
        <taxon>Pseudomonadota</taxon>
        <taxon>Gammaproteobacteria</taxon>
        <taxon>Oceanospirillales</taxon>
        <taxon>Alcanivoracaceae</taxon>
        <taxon>Alloalcanivorax</taxon>
    </lineage>
</organism>
<dbReference type="PANTHER" id="PTHR43519">
    <property type="entry name" value="ATP-DEPENDENT RNA HELICASE HRPB"/>
    <property type="match status" value="1"/>
</dbReference>
<feature type="region of interest" description="Disordered" evidence="5">
    <location>
        <begin position="805"/>
        <end position="832"/>
    </location>
</feature>
<dbReference type="Pfam" id="PF04408">
    <property type="entry name" value="WHD_HA2"/>
    <property type="match status" value="1"/>
</dbReference>
<keyword evidence="4" id="KW-0067">ATP-binding</keyword>
<name>A0A9Q3ZHC7_9GAMM</name>
<dbReference type="AlphaFoldDB" id="A0A9Q3ZHC7"/>
<evidence type="ECO:0000313" key="8">
    <source>
        <dbReference type="EMBL" id="MCE7508637.1"/>
    </source>
</evidence>
<dbReference type="InterPro" id="IPR014001">
    <property type="entry name" value="Helicase_ATP-bd"/>
</dbReference>
<dbReference type="GO" id="GO:0016787">
    <property type="term" value="F:hydrolase activity"/>
    <property type="evidence" value="ECO:0007669"/>
    <property type="project" value="UniProtKB-KW"/>
</dbReference>
<dbReference type="InterPro" id="IPR010225">
    <property type="entry name" value="HrpB"/>
</dbReference>
<dbReference type="PROSITE" id="PS51192">
    <property type="entry name" value="HELICASE_ATP_BIND_1"/>
    <property type="match status" value="1"/>
</dbReference>
<accession>A0A9Q3ZHC7</accession>
<dbReference type="GO" id="GO:0005524">
    <property type="term" value="F:ATP binding"/>
    <property type="evidence" value="ECO:0007669"/>
    <property type="project" value="UniProtKB-KW"/>
</dbReference>
<dbReference type="InterPro" id="IPR056329">
    <property type="entry name" value="CON_HrpB"/>
</dbReference>
<feature type="domain" description="Helicase C-terminal" evidence="7">
    <location>
        <begin position="204"/>
        <end position="367"/>
    </location>
</feature>
<dbReference type="NCBIfam" id="TIGR01970">
    <property type="entry name" value="DEAH_box_HrpB"/>
    <property type="match status" value="1"/>
</dbReference>
<dbReference type="Gene3D" id="1.20.120.1080">
    <property type="match status" value="1"/>
</dbReference>
<dbReference type="Proteomes" id="UP001107961">
    <property type="component" value="Unassembled WGS sequence"/>
</dbReference>
<dbReference type="Pfam" id="PF00270">
    <property type="entry name" value="DEAD"/>
    <property type="match status" value="1"/>
</dbReference>
<dbReference type="Pfam" id="PF24473">
    <property type="entry name" value="CON_HrpB"/>
    <property type="match status" value="1"/>
</dbReference>
<reference evidence="8" key="1">
    <citation type="submission" date="2022-01" db="EMBL/GenBank/DDBJ databases">
        <authorList>
            <person name="Karlyshev A.V."/>
            <person name="Jaspars M."/>
        </authorList>
    </citation>
    <scope>NUCLEOTIDE SEQUENCE</scope>
    <source>
        <strain evidence="8">AGSA3-2</strain>
    </source>
</reference>
<evidence type="ECO:0000256" key="5">
    <source>
        <dbReference type="SAM" id="MobiDB-lite"/>
    </source>
</evidence>
<dbReference type="InterPro" id="IPR048333">
    <property type="entry name" value="HA2_WH"/>
</dbReference>
<protein>
    <submittedName>
        <fullName evidence="8">ATP-dependent helicase HrpB</fullName>
    </submittedName>
</protein>
<evidence type="ECO:0000313" key="9">
    <source>
        <dbReference type="Proteomes" id="UP001107961"/>
    </source>
</evidence>
<dbReference type="InterPro" id="IPR013689">
    <property type="entry name" value="RNA_helicase_ATP-dep_HrpB_C"/>
</dbReference>
<dbReference type="GO" id="GO:0004386">
    <property type="term" value="F:helicase activity"/>
    <property type="evidence" value="ECO:0007669"/>
    <property type="project" value="UniProtKB-KW"/>
</dbReference>
<dbReference type="RefSeq" id="WP_233925737.1">
    <property type="nucleotide sequence ID" value="NZ_CP136240.1"/>
</dbReference>
<feature type="domain" description="Helicase ATP-binding" evidence="6">
    <location>
        <begin position="22"/>
        <end position="186"/>
    </location>
</feature>
<evidence type="ECO:0000256" key="2">
    <source>
        <dbReference type="ARBA" id="ARBA00022801"/>
    </source>
</evidence>
<evidence type="ECO:0000256" key="4">
    <source>
        <dbReference type="ARBA" id="ARBA00022840"/>
    </source>
</evidence>
<dbReference type="PIRSF" id="PIRSF005496">
    <property type="entry name" value="ATP_hel_hrpB"/>
    <property type="match status" value="1"/>
</dbReference>
<dbReference type="SMART" id="SM00490">
    <property type="entry name" value="HELICc"/>
    <property type="match status" value="1"/>
</dbReference>
<evidence type="ECO:0000259" key="6">
    <source>
        <dbReference type="PROSITE" id="PS51192"/>
    </source>
</evidence>
<keyword evidence="3 8" id="KW-0347">Helicase</keyword>
<dbReference type="InterPro" id="IPR011545">
    <property type="entry name" value="DEAD/DEAH_box_helicase_dom"/>
</dbReference>
<comment type="caution">
    <text evidence="8">The sequence shown here is derived from an EMBL/GenBank/DDBJ whole genome shotgun (WGS) entry which is preliminary data.</text>
</comment>
<dbReference type="Pfam" id="PF08482">
    <property type="entry name" value="HrpB_C"/>
    <property type="match status" value="1"/>
</dbReference>
<dbReference type="InterPro" id="IPR027417">
    <property type="entry name" value="P-loop_NTPase"/>
</dbReference>
<dbReference type="SMART" id="SM00847">
    <property type="entry name" value="HA2"/>
    <property type="match status" value="1"/>
</dbReference>
<gene>
    <name evidence="8" type="primary">hrpB</name>
    <name evidence="8" type="ORF">LZG35_08305</name>
</gene>
<dbReference type="InterPro" id="IPR049614">
    <property type="entry name" value="HrpB_DEXH"/>
</dbReference>
<dbReference type="PANTHER" id="PTHR43519:SF1">
    <property type="entry name" value="ATP-DEPENDENT RNA HELICASE HRPB"/>
    <property type="match status" value="1"/>
</dbReference>
<proteinExistence type="predicted"/>
<keyword evidence="2" id="KW-0378">Hydrolase</keyword>
<evidence type="ECO:0000259" key="7">
    <source>
        <dbReference type="PROSITE" id="PS51194"/>
    </source>
</evidence>
<dbReference type="SMART" id="SM00487">
    <property type="entry name" value="DEXDc"/>
    <property type="match status" value="1"/>
</dbReference>
<dbReference type="CDD" id="cd18791">
    <property type="entry name" value="SF2_C_RHA"/>
    <property type="match status" value="1"/>
</dbReference>
<dbReference type="CDD" id="cd17990">
    <property type="entry name" value="DEXHc_HrpB"/>
    <property type="match status" value="1"/>
</dbReference>
<dbReference type="InterPro" id="IPR001650">
    <property type="entry name" value="Helicase_C-like"/>
</dbReference>
<evidence type="ECO:0000256" key="3">
    <source>
        <dbReference type="ARBA" id="ARBA00022806"/>
    </source>
</evidence>
<keyword evidence="9" id="KW-1185">Reference proteome</keyword>
<dbReference type="Gene3D" id="3.40.50.300">
    <property type="entry name" value="P-loop containing nucleotide triphosphate hydrolases"/>
    <property type="match status" value="2"/>
</dbReference>
<sequence length="832" mass="92397">MTTNAFSPSDSLPVDEVLPDLLDALRQHGGAVLEAQPGAGKSTRVPLALLDAGWRQERRILMLEPRRVAARSVAAYMASQLGEPVGQRIGYRTRLDSRVGKDTVIEVVTEGVLTRMLHEDPALERYAAVLFDEFHERSLQADLGLALVQEVRQALREDLRLLVMSATLDAEPLGEGLALPVVRSEGRQYPVAVHYRAPGRERHWLDHCADCVREVAGEGTVLVFLPGAGEIRRLSEALAGLDCAVEVLHGRLDGDEQQRVLRASQGPRVVLATNVAETSVTLDGVTTVVDSGLQRSPQYDPRRHRSRLTTRRISQANADQRAGRAGRLGPGQCLRLWSREEVLARHIEAETSQVALDGLVLDLARWGCRDPGELFWLTPPPAGPWRAARARLERLGALDDRGALSELGRALAELPMDPEQGALVVRGHQHGCSESAAILALLIQDAPAGLDREVDLQRRWQRYRARPGDWPLLRKALRRLRGVRADRQEADASLLGRVLAEAFPDGLARRREQGTSRHSVADGARYVLADGSRYILADGSGARLQPGSALAGHEWLVVLDTDGDPREGRIRLAWGLDEEVLATVLERAPWKEQVGWDEHRERVVAEQIRAVGQLVIERRPLPSPSPALIEQGLLAGIRQRGLSVLPWEPRWRQWQARVNWMHRLRPQEWPAADDDSLLATLESWLLPFLAGYRGLRDLRALPLGQALSLWLGHERQAWLDQWLPERCTVASGRSVPIDYLPDGGPRLEVKLQECFGMEALPSLADGQLPLTASLLTPAGRPAAITGDLGRFWREGYAEVRKDLRGRYPKHPWPEDPLRAEATARTKKGMRRG</sequence>
<dbReference type="EMBL" id="JAJVKT010000008">
    <property type="protein sequence ID" value="MCE7508637.1"/>
    <property type="molecule type" value="Genomic_DNA"/>
</dbReference>
<feature type="compositionally biased region" description="Basic and acidic residues" evidence="5">
    <location>
        <begin position="805"/>
        <end position="823"/>
    </location>
</feature>
<keyword evidence="1" id="KW-0547">Nucleotide-binding</keyword>
<dbReference type="FunFam" id="3.40.50.300:FF:002125">
    <property type="entry name" value="ATP-dependent helicase HrpB"/>
    <property type="match status" value="1"/>
</dbReference>
<dbReference type="InterPro" id="IPR007502">
    <property type="entry name" value="Helicase-assoc_dom"/>
</dbReference>
<dbReference type="SUPFAM" id="SSF52540">
    <property type="entry name" value="P-loop containing nucleoside triphosphate hydrolases"/>
    <property type="match status" value="1"/>
</dbReference>
<dbReference type="GO" id="GO:0003676">
    <property type="term" value="F:nucleic acid binding"/>
    <property type="evidence" value="ECO:0007669"/>
    <property type="project" value="InterPro"/>
</dbReference>
<dbReference type="Pfam" id="PF00271">
    <property type="entry name" value="Helicase_C"/>
    <property type="match status" value="1"/>
</dbReference>
<dbReference type="PROSITE" id="PS51194">
    <property type="entry name" value="HELICASE_CTER"/>
    <property type="match status" value="1"/>
</dbReference>
<evidence type="ECO:0000256" key="1">
    <source>
        <dbReference type="ARBA" id="ARBA00022741"/>
    </source>
</evidence>